<comment type="subcellular location">
    <subcellularLocation>
        <location evidence="1">Cell membrane</location>
        <topology evidence="1">Multi-pass membrane protein</topology>
    </subcellularLocation>
</comment>
<feature type="transmembrane region" description="Helical" evidence="9">
    <location>
        <begin position="97"/>
        <end position="119"/>
    </location>
</feature>
<feature type="transmembrane region" description="Helical" evidence="9">
    <location>
        <begin position="39"/>
        <end position="66"/>
    </location>
</feature>
<evidence type="ECO:0000256" key="3">
    <source>
        <dbReference type="ARBA" id="ARBA00022475"/>
    </source>
</evidence>
<evidence type="ECO:0000256" key="8">
    <source>
        <dbReference type="ARBA" id="ARBA00023136"/>
    </source>
</evidence>
<dbReference type="EMBL" id="CP001739">
    <property type="protein sequence ID" value="ACZ09849.1"/>
    <property type="molecule type" value="Genomic_DNA"/>
</dbReference>
<dbReference type="Proteomes" id="UP000000845">
    <property type="component" value="Chromosome"/>
</dbReference>
<accession>D1ANP5</accession>
<dbReference type="InterPro" id="IPR050303">
    <property type="entry name" value="GatZ_KbaZ_carbometab"/>
</dbReference>
<keyword evidence="5" id="KW-0598">Phosphotransferase system</keyword>
<keyword evidence="4" id="KW-0762">Sugar transport</keyword>
<evidence type="ECO:0000256" key="5">
    <source>
        <dbReference type="ARBA" id="ARBA00022683"/>
    </source>
</evidence>
<evidence type="ECO:0000256" key="6">
    <source>
        <dbReference type="ARBA" id="ARBA00022692"/>
    </source>
</evidence>
<dbReference type="GO" id="GO:0005886">
    <property type="term" value="C:plasma membrane"/>
    <property type="evidence" value="ECO:0007669"/>
    <property type="project" value="UniProtKB-SubCell"/>
</dbReference>
<keyword evidence="6 9" id="KW-0812">Transmembrane</keyword>
<evidence type="ECO:0000256" key="7">
    <source>
        <dbReference type="ARBA" id="ARBA00022989"/>
    </source>
</evidence>
<dbReference type="STRING" id="526218.Sterm_3007"/>
<dbReference type="Pfam" id="PF03609">
    <property type="entry name" value="EII-Sor"/>
    <property type="match status" value="1"/>
</dbReference>
<dbReference type="AlphaFoldDB" id="D1ANP5"/>
<evidence type="ECO:0000256" key="4">
    <source>
        <dbReference type="ARBA" id="ARBA00022597"/>
    </source>
</evidence>
<dbReference type="GO" id="GO:0009401">
    <property type="term" value="P:phosphoenolpyruvate-dependent sugar phosphotransferase system"/>
    <property type="evidence" value="ECO:0007669"/>
    <property type="project" value="UniProtKB-KW"/>
</dbReference>
<keyword evidence="8 9" id="KW-0472">Membrane</keyword>
<evidence type="ECO:0000256" key="2">
    <source>
        <dbReference type="ARBA" id="ARBA00022448"/>
    </source>
</evidence>
<proteinExistence type="predicted"/>
<sequence length="267" mass="28707">MFIQAVLIGIFCYLGALSVPWAFGLTGGWYTLSRPLVSGLIVGMILGDVKTGIIVGVAVQAVYIALVTPGGTMPSDLNFVAYPAIALGIMSGKDPQVAVTLAATIGILGTVIFNFMMVLNSYWNNKADKAVQAGDIRGVRLANGLYPQITTFLMRFIPSFIAVYLGGQYIQTILDHIPDKVITMMTVLGGMLPAVGIAILLKQIVKRNDLLVYFLVGFIGIIFLNLNMIALAMIGVLLALIHFNYRPSAVQGGNNNGTQNDDEEDEF</sequence>
<dbReference type="PROSITE" id="PS51106">
    <property type="entry name" value="PTS_EIIC_TYPE_4"/>
    <property type="match status" value="1"/>
</dbReference>
<dbReference type="InterPro" id="IPR004700">
    <property type="entry name" value="PTS_IIC_man"/>
</dbReference>
<gene>
    <name evidence="10" type="ordered locus">Sterm_3007</name>
</gene>
<dbReference type="PANTHER" id="PTHR32502">
    <property type="entry name" value="N-ACETYLGALACTOSAMINE PERMEASE II COMPONENT-RELATED"/>
    <property type="match status" value="1"/>
</dbReference>
<feature type="transmembrane region" description="Helical" evidence="9">
    <location>
        <begin position="213"/>
        <end position="241"/>
    </location>
</feature>
<feature type="transmembrane region" description="Helical" evidence="9">
    <location>
        <begin position="6"/>
        <end position="32"/>
    </location>
</feature>
<protein>
    <submittedName>
        <fullName evidence="10">Phosphotransferase system PTS sorbose-specific IIC subunit</fullName>
    </submittedName>
</protein>
<keyword evidence="7 9" id="KW-1133">Transmembrane helix</keyword>
<evidence type="ECO:0000256" key="1">
    <source>
        <dbReference type="ARBA" id="ARBA00004651"/>
    </source>
</evidence>
<name>D1ANP5_SEBTE</name>
<dbReference type="PANTHER" id="PTHR32502:SF8">
    <property type="entry name" value="N-ACETYLGALACTOSAMINE PERMEASE IIC COMPONENT 1"/>
    <property type="match status" value="1"/>
</dbReference>
<feature type="transmembrane region" description="Helical" evidence="9">
    <location>
        <begin position="182"/>
        <end position="201"/>
    </location>
</feature>
<feature type="transmembrane region" description="Helical" evidence="9">
    <location>
        <begin position="152"/>
        <end position="170"/>
    </location>
</feature>
<reference evidence="11" key="1">
    <citation type="submission" date="2009-09" db="EMBL/GenBank/DDBJ databases">
        <title>The complete chromosome of Sebaldella termitidis ATCC 33386.</title>
        <authorList>
            <consortium name="US DOE Joint Genome Institute (JGI-PGF)"/>
            <person name="Lucas S."/>
            <person name="Copeland A."/>
            <person name="Lapidus A."/>
            <person name="Glavina del Rio T."/>
            <person name="Dalin E."/>
            <person name="Tice H."/>
            <person name="Bruce D."/>
            <person name="Goodwin L."/>
            <person name="Pitluck S."/>
            <person name="Kyrpides N."/>
            <person name="Mavromatis K."/>
            <person name="Ivanova N."/>
            <person name="Mikhailova N."/>
            <person name="Sims D."/>
            <person name="Meincke L."/>
            <person name="Brettin T."/>
            <person name="Detter J.C."/>
            <person name="Han C."/>
            <person name="Larimer F."/>
            <person name="Land M."/>
            <person name="Hauser L."/>
            <person name="Markowitz V."/>
            <person name="Cheng J.F."/>
            <person name="Hugenholtz P."/>
            <person name="Woyke T."/>
            <person name="Wu D."/>
            <person name="Eisen J.A."/>
        </authorList>
    </citation>
    <scope>NUCLEOTIDE SEQUENCE [LARGE SCALE GENOMIC DNA]</scope>
    <source>
        <strain evidence="11">ATCC 33386 / NCTC 11300</strain>
    </source>
</reference>
<dbReference type="KEGG" id="str:Sterm_3007"/>
<evidence type="ECO:0000313" key="11">
    <source>
        <dbReference type="Proteomes" id="UP000000845"/>
    </source>
</evidence>
<keyword evidence="2" id="KW-0813">Transport</keyword>
<keyword evidence="11" id="KW-1185">Reference proteome</keyword>
<evidence type="ECO:0000313" key="10">
    <source>
        <dbReference type="EMBL" id="ACZ09849.1"/>
    </source>
</evidence>
<dbReference type="HOGENOM" id="CLU_069101_3_0_0"/>
<dbReference type="eggNOG" id="COG3715">
    <property type="taxonomic scope" value="Bacteria"/>
</dbReference>
<organism evidence="10 11">
    <name type="scientific">Sebaldella termitidis (strain ATCC 33386 / NCTC 11300)</name>
    <dbReference type="NCBI Taxonomy" id="526218"/>
    <lineage>
        <taxon>Bacteria</taxon>
        <taxon>Fusobacteriati</taxon>
        <taxon>Fusobacteriota</taxon>
        <taxon>Fusobacteriia</taxon>
        <taxon>Fusobacteriales</taxon>
        <taxon>Leptotrichiaceae</taxon>
        <taxon>Sebaldella</taxon>
    </lineage>
</organism>
<evidence type="ECO:0000256" key="9">
    <source>
        <dbReference type="SAM" id="Phobius"/>
    </source>
</evidence>
<keyword evidence="3" id="KW-1003">Cell membrane</keyword>
<reference evidence="10 11" key="2">
    <citation type="journal article" date="2010" name="Stand. Genomic Sci.">
        <title>Complete genome sequence of Sebaldella termitidis type strain (NCTC 11300).</title>
        <authorList>
            <person name="Harmon-Smith M."/>
            <person name="Celia L."/>
            <person name="Chertkov O."/>
            <person name="Lapidus A."/>
            <person name="Copeland A."/>
            <person name="Glavina Del Rio T."/>
            <person name="Nolan M."/>
            <person name="Lucas S."/>
            <person name="Tice H."/>
            <person name="Cheng J.F."/>
            <person name="Han C."/>
            <person name="Detter J.C."/>
            <person name="Bruce D."/>
            <person name="Goodwin L."/>
            <person name="Pitluck S."/>
            <person name="Pati A."/>
            <person name="Liolios K."/>
            <person name="Ivanova N."/>
            <person name="Mavromatis K."/>
            <person name="Mikhailova N."/>
            <person name="Chen A."/>
            <person name="Palaniappan K."/>
            <person name="Land M."/>
            <person name="Hauser L."/>
            <person name="Chang Y.J."/>
            <person name="Jeffries C.D."/>
            <person name="Brettin T."/>
            <person name="Goker M."/>
            <person name="Beck B."/>
            <person name="Bristow J."/>
            <person name="Eisen J.A."/>
            <person name="Markowitz V."/>
            <person name="Hugenholtz P."/>
            <person name="Kyrpides N.C."/>
            <person name="Klenk H.P."/>
            <person name="Chen F."/>
        </authorList>
    </citation>
    <scope>NUCLEOTIDE SEQUENCE [LARGE SCALE GENOMIC DNA]</scope>
    <source>
        <strain evidence="11">ATCC 33386 / NCTC 11300</strain>
    </source>
</reference>